<gene>
    <name evidence="2" type="ORF">CJF43_23415</name>
</gene>
<protein>
    <submittedName>
        <fullName evidence="2">Uncharacterized protein</fullName>
    </submittedName>
</protein>
<evidence type="ECO:0000256" key="1">
    <source>
        <dbReference type="SAM" id="Phobius"/>
    </source>
</evidence>
<feature type="transmembrane region" description="Helical" evidence="1">
    <location>
        <begin position="94"/>
        <end position="111"/>
    </location>
</feature>
<organism evidence="2 3">
    <name type="scientific">Pseudomonas fragi</name>
    <dbReference type="NCBI Taxonomy" id="296"/>
    <lineage>
        <taxon>Bacteria</taxon>
        <taxon>Pseudomonadati</taxon>
        <taxon>Pseudomonadota</taxon>
        <taxon>Gammaproteobacteria</taxon>
        <taxon>Pseudomonadales</taxon>
        <taxon>Pseudomonadaceae</taxon>
        <taxon>Pseudomonas</taxon>
    </lineage>
</organism>
<reference evidence="2 3" key="1">
    <citation type="submission" date="2017-08" db="EMBL/GenBank/DDBJ databases">
        <title>Genomic and metabolic characterisation of spoilage-associated Pseudomonas species.</title>
        <authorList>
            <person name="Stanborough T."/>
            <person name="Fegan N."/>
            <person name="Powell S.M."/>
            <person name="Singh T."/>
            <person name="Tamplin M.L."/>
            <person name="Chandry P.S."/>
        </authorList>
    </citation>
    <scope>NUCLEOTIDE SEQUENCE [LARGE SCALE GENOMIC DNA]</scope>
    <source>
        <strain evidence="2 3">F1820</strain>
    </source>
</reference>
<proteinExistence type="predicted"/>
<keyword evidence="1" id="KW-0812">Transmembrane</keyword>
<sequence>MTPPISERISHLEGLRRLTRKATAEFYQKPGMTDRFRVKASGFNCFEVVERTTGKVVTPTPCFGYGNAYRQRQELEAKETRFNIKEFGKVMRNWALRVGAILAVFAFLGSHL</sequence>
<dbReference type="Proteomes" id="UP000216113">
    <property type="component" value="Unassembled WGS sequence"/>
</dbReference>
<evidence type="ECO:0000313" key="2">
    <source>
        <dbReference type="EMBL" id="OZY39373.1"/>
    </source>
</evidence>
<keyword evidence="1" id="KW-0472">Membrane</keyword>
<comment type="caution">
    <text evidence="2">The sequence shown here is derived from an EMBL/GenBank/DDBJ whole genome shotgun (WGS) entry which is preliminary data.</text>
</comment>
<keyword evidence="1" id="KW-1133">Transmembrane helix</keyword>
<dbReference type="EMBL" id="NQKL01000030">
    <property type="protein sequence ID" value="OZY39373.1"/>
    <property type="molecule type" value="Genomic_DNA"/>
</dbReference>
<accession>A0A266LMX0</accession>
<evidence type="ECO:0000313" key="3">
    <source>
        <dbReference type="Proteomes" id="UP000216113"/>
    </source>
</evidence>
<dbReference type="RefSeq" id="WP_095031175.1">
    <property type="nucleotide sequence ID" value="NZ_NQKL01000030.1"/>
</dbReference>
<dbReference type="AlphaFoldDB" id="A0A266LMX0"/>
<name>A0A266LMX0_PSEFR</name>